<reference evidence="3" key="1">
    <citation type="submission" date="2016-10" db="EMBL/GenBank/DDBJ databases">
        <authorList>
            <person name="Varghese N."/>
            <person name="Submissions S."/>
        </authorList>
    </citation>
    <scope>NUCLEOTIDE SEQUENCE [LARGE SCALE GENOMIC DNA]</scope>
    <source>
        <strain evidence="3">KPR-1</strain>
    </source>
</reference>
<dbReference type="EMBL" id="FNQV01000007">
    <property type="protein sequence ID" value="SEA29944.1"/>
    <property type="molecule type" value="Genomic_DNA"/>
</dbReference>
<accession>A0A1H4A382</accession>
<feature type="transmembrane region" description="Helical" evidence="1">
    <location>
        <begin position="6"/>
        <end position="26"/>
    </location>
</feature>
<protein>
    <submittedName>
        <fullName evidence="2">Uncharacterized protein</fullName>
    </submittedName>
</protein>
<name>A0A1H4A382_9ACTO</name>
<evidence type="ECO:0000313" key="3">
    <source>
        <dbReference type="Proteomes" id="UP000199288"/>
    </source>
</evidence>
<sequence length="245" mass="26800">MDPNTVAAVVAAIGAVAAAVAAFVALRPANKAVEQSKEQTKIQRDLMVQAAQPYVWADIQPDNQQGTMLQLVVGNVGPTMARNVKVVIDPAIPEHPAYSGATAVAQERLRDGILSLAPRRVIRWSLGRSFDLLEDKDDATIYRLRVTADGPYGALEPVEFEVRPRDWREARDAPDGSLHHVRKEIKKLADEAKGLRTYIQQAGIVALVRSDIIETTLADSIVQRHPEEIEAATTGEEEGQVEVQD</sequence>
<keyword evidence="1" id="KW-0472">Membrane</keyword>
<organism evidence="2 3">
    <name type="scientific">Bowdeniella nasicola</name>
    <dbReference type="NCBI Taxonomy" id="208480"/>
    <lineage>
        <taxon>Bacteria</taxon>
        <taxon>Bacillati</taxon>
        <taxon>Actinomycetota</taxon>
        <taxon>Actinomycetes</taxon>
        <taxon>Actinomycetales</taxon>
        <taxon>Actinomycetaceae</taxon>
        <taxon>Bowdeniella</taxon>
    </lineage>
</organism>
<dbReference type="AlphaFoldDB" id="A0A1H4A382"/>
<keyword evidence="1" id="KW-1133">Transmembrane helix</keyword>
<evidence type="ECO:0000313" key="2">
    <source>
        <dbReference type="EMBL" id="SEA29944.1"/>
    </source>
</evidence>
<keyword evidence="3" id="KW-1185">Reference proteome</keyword>
<dbReference type="Proteomes" id="UP000199288">
    <property type="component" value="Unassembled WGS sequence"/>
</dbReference>
<dbReference type="OrthoDB" id="4191917at2"/>
<keyword evidence="1" id="KW-0812">Transmembrane</keyword>
<gene>
    <name evidence="2" type="ORF">SAMN02910418_01298</name>
</gene>
<evidence type="ECO:0000256" key="1">
    <source>
        <dbReference type="SAM" id="Phobius"/>
    </source>
</evidence>
<dbReference type="RefSeq" id="WP_092563863.1">
    <property type="nucleotide sequence ID" value="NZ_FNQV01000007.1"/>
</dbReference>
<proteinExistence type="predicted"/>